<dbReference type="GO" id="GO:0032299">
    <property type="term" value="C:ribonuclease H2 complex"/>
    <property type="evidence" value="ECO:0007669"/>
    <property type="project" value="TreeGrafter"/>
</dbReference>
<evidence type="ECO:0000256" key="13">
    <source>
        <dbReference type="HAMAP-Rule" id="MF_00052"/>
    </source>
</evidence>
<evidence type="ECO:0000256" key="11">
    <source>
        <dbReference type="ARBA" id="ARBA00022801"/>
    </source>
</evidence>
<dbReference type="STRING" id="749222.Nitsa_0138"/>
<dbReference type="InterPro" id="IPR012337">
    <property type="entry name" value="RNaseH-like_sf"/>
</dbReference>
<evidence type="ECO:0000256" key="2">
    <source>
        <dbReference type="ARBA" id="ARBA00004065"/>
    </source>
</evidence>
<evidence type="ECO:0000256" key="5">
    <source>
        <dbReference type="ARBA" id="ARBA00012180"/>
    </source>
</evidence>
<evidence type="ECO:0000256" key="8">
    <source>
        <dbReference type="ARBA" id="ARBA00022722"/>
    </source>
</evidence>
<dbReference type="InterPro" id="IPR036397">
    <property type="entry name" value="RNaseH_sf"/>
</dbReference>
<dbReference type="Gene3D" id="3.30.420.10">
    <property type="entry name" value="Ribonuclease H-like superfamily/Ribonuclease H"/>
    <property type="match status" value="1"/>
</dbReference>
<dbReference type="GO" id="GO:0043137">
    <property type="term" value="P:DNA replication, removal of RNA primer"/>
    <property type="evidence" value="ECO:0007669"/>
    <property type="project" value="TreeGrafter"/>
</dbReference>
<dbReference type="HOGENOM" id="CLU_036532_3_1_7"/>
<dbReference type="EMBL" id="CP002452">
    <property type="protein sequence ID" value="ADV45411.1"/>
    <property type="molecule type" value="Genomic_DNA"/>
</dbReference>
<evidence type="ECO:0000256" key="6">
    <source>
        <dbReference type="ARBA" id="ARBA00019179"/>
    </source>
</evidence>
<feature type="domain" description="RNase H type-2" evidence="16">
    <location>
        <begin position="20"/>
        <end position="205"/>
    </location>
</feature>
<keyword evidence="7 13" id="KW-0963">Cytoplasm</keyword>
<dbReference type="KEGG" id="nsa:Nitsa_0138"/>
<keyword evidence="10 13" id="KW-0255">Endonuclease</keyword>
<dbReference type="AlphaFoldDB" id="E6WYP0"/>
<evidence type="ECO:0000256" key="7">
    <source>
        <dbReference type="ARBA" id="ARBA00022490"/>
    </source>
</evidence>
<keyword evidence="8 13" id="KW-0540">Nuclease</keyword>
<name>E6WYP0_NITSE</name>
<comment type="subcellular location">
    <subcellularLocation>
        <location evidence="3 13">Cytoplasm</location>
    </subcellularLocation>
</comment>
<feature type="binding site" evidence="13 14">
    <location>
        <position position="26"/>
    </location>
    <ligand>
        <name>a divalent metal cation</name>
        <dbReference type="ChEBI" id="CHEBI:60240"/>
    </ligand>
</feature>
<dbReference type="GO" id="GO:0003723">
    <property type="term" value="F:RNA binding"/>
    <property type="evidence" value="ECO:0007669"/>
    <property type="project" value="UniProtKB-UniRule"/>
</dbReference>
<dbReference type="PANTHER" id="PTHR10954:SF23">
    <property type="entry name" value="RIBONUCLEASE"/>
    <property type="match status" value="1"/>
</dbReference>
<dbReference type="SUPFAM" id="SSF53098">
    <property type="entry name" value="Ribonuclease H-like"/>
    <property type="match status" value="1"/>
</dbReference>
<gene>
    <name evidence="13" type="primary">rnhB</name>
    <name evidence="17" type="ordered locus">Nitsa_0138</name>
</gene>
<evidence type="ECO:0000313" key="17">
    <source>
        <dbReference type="EMBL" id="ADV45411.1"/>
    </source>
</evidence>
<dbReference type="PROSITE" id="PS51975">
    <property type="entry name" value="RNASE_H_2"/>
    <property type="match status" value="1"/>
</dbReference>
<comment type="catalytic activity">
    <reaction evidence="1 13 14 15">
        <text>Endonucleolytic cleavage to 5'-phosphomonoester.</text>
        <dbReference type="EC" id="3.1.26.4"/>
    </reaction>
</comment>
<keyword evidence="18" id="KW-1185">Reference proteome</keyword>
<organism evidence="17 18">
    <name type="scientific">Nitratifractor salsuginis (strain DSM 16511 / JCM 12458 / E9I37-1)</name>
    <dbReference type="NCBI Taxonomy" id="749222"/>
    <lineage>
        <taxon>Bacteria</taxon>
        <taxon>Pseudomonadati</taxon>
        <taxon>Campylobacterota</taxon>
        <taxon>Epsilonproteobacteria</taxon>
        <taxon>Campylobacterales</taxon>
        <taxon>Sulfurovaceae</taxon>
        <taxon>Nitratifractor</taxon>
    </lineage>
</organism>
<dbReference type="InterPro" id="IPR024567">
    <property type="entry name" value="RNase_HII/HIII_dom"/>
</dbReference>
<evidence type="ECO:0000256" key="4">
    <source>
        <dbReference type="ARBA" id="ARBA00008378"/>
    </source>
</evidence>
<keyword evidence="12 13" id="KW-0464">Manganese</keyword>
<dbReference type="NCBIfam" id="NF000595">
    <property type="entry name" value="PRK00015.1-3"/>
    <property type="match status" value="1"/>
</dbReference>
<dbReference type="eggNOG" id="COG0164">
    <property type="taxonomic scope" value="Bacteria"/>
</dbReference>
<comment type="function">
    <text evidence="2 13 15">Endonuclease that specifically degrades the RNA of RNA-DNA hybrids.</text>
</comment>
<keyword evidence="11 13" id="KW-0378">Hydrolase</keyword>
<reference evidence="17 18" key="1">
    <citation type="journal article" date="2011" name="Stand. Genomic Sci.">
        <title>Complete genome sequence of Nitratifractor salsuginis type strain (E9I37-1).</title>
        <authorList>
            <person name="Anderson I."/>
            <person name="Sikorski J."/>
            <person name="Zeytun A."/>
            <person name="Nolan M."/>
            <person name="Lapidus A."/>
            <person name="Lucas S."/>
            <person name="Hammon N."/>
            <person name="Deshpande S."/>
            <person name="Cheng J.F."/>
            <person name="Tapia R."/>
            <person name="Han C."/>
            <person name="Goodwin L."/>
            <person name="Pitluck S."/>
            <person name="Liolios K."/>
            <person name="Pagani I."/>
            <person name="Ivanova N."/>
            <person name="Huntemann M."/>
            <person name="Mavromatis K."/>
            <person name="Ovchinikova G."/>
            <person name="Pati A."/>
            <person name="Chen A."/>
            <person name="Palaniappan K."/>
            <person name="Land M."/>
            <person name="Hauser L."/>
            <person name="Brambilla E.M."/>
            <person name="Ngatchou-Djao O.D."/>
            <person name="Rohde M."/>
            <person name="Tindall B.J."/>
            <person name="Goker M."/>
            <person name="Detter J.C."/>
            <person name="Woyke T."/>
            <person name="Bristow J."/>
            <person name="Eisen J.A."/>
            <person name="Markowitz V."/>
            <person name="Hugenholtz P."/>
            <person name="Klenk H.P."/>
            <person name="Kyrpides N.C."/>
        </authorList>
    </citation>
    <scope>NUCLEOTIDE SEQUENCE [LARGE SCALE GENOMIC DNA]</scope>
    <source>
        <strain evidence="18">DSM 16511 / JCM 12458 / E9I37-1</strain>
    </source>
</reference>
<comment type="cofactor">
    <cofactor evidence="13 14">
        <name>Mn(2+)</name>
        <dbReference type="ChEBI" id="CHEBI:29035"/>
    </cofactor>
    <cofactor evidence="13 14">
        <name>Mg(2+)</name>
        <dbReference type="ChEBI" id="CHEBI:18420"/>
    </cofactor>
    <text evidence="13 14">Manganese or magnesium. Binds 1 divalent metal ion per monomer in the absence of substrate. May bind a second metal ion after substrate binding.</text>
</comment>
<dbReference type="EC" id="3.1.26.4" evidence="5 13"/>
<dbReference type="InterPro" id="IPR022898">
    <property type="entry name" value="RNase_HII"/>
</dbReference>
<dbReference type="GO" id="GO:0030145">
    <property type="term" value="F:manganese ion binding"/>
    <property type="evidence" value="ECO:0007669"/>
    <property type="project" value="UniProtKB-UniRule"/>
</dbReference>
<protein>
    <recommendedName>
        <fullName evidence="6 13">Ribonuclease HII</fullName>
        <shortName evidence="13">RNase HII</shortName>
        <ecNumber evidence="5 13">3.1.26.4</ecNumber>
    </recommendedName>
</protein>
<feature type="binding site" evidence="13 14">
    <location>
        <position position="115"/>
    </location>
    <ligand>
        <name>a divalent metal cation</name>
        <dbReference type="ChEBI" id="CHEBI:60240"/>
    </ligand>
</feature>
<dbReference type="HAMAP" id="MF_00052_B">
    <property type="entry name" value="RNase_HII_B"/>
    <property type="match status" value="1"/>
</dbReference>
<accession>E6WYP0</accession>
<dbReference type="InterPro" id="IPR001352">
    <property type="entry name" value="RNase_HII/HIII"/>
</dbReference>
<evidence type="ECO:0000256" key="9">
    <source>
        <dbReference type="ARBA" id="ARBA00022723"/>
    </source>
</evidence>
<evidence type="ECO:0000256" key="14">
    <source>
        <dbReference type="PROSITE-ProRule" id="PRU01319"/>
    </source>
</evidence>
<dbReference type="GO" id="GO:0005737">
    <property type="term" value="C:cytoplasm"/>
    <property type="evidence" value="ECO:0007669"/>
    <property type="project" value="UniProtKB-SubCell"/>
</dbReference>
<sequence>MVNHSKKVRNLFTDGEEEAFTLCGIDEAGRGPLAGPLVVAGVILLRRINGLQDSKRLSAQEREKLYGRIVERSRYHLVIIEASRIDDWGISRCLRKALEEIVEVLGGEGVHFLFDGNSRYGVPGIATMVKADGKVKEVSAASILAKVTRDRIMEALAREYPEYGFEEHKGYGTARHLEAIERFGCCPIHRRSFQVKKFSKTPTLF</sequence>
<feature type="binding site" evidence="13 14">
    <location>
        <position position="27"/>
    </location>
    <ligand>
        <name>a divalent metal cation</name>
        <dbReference type="ChEBI" id="CHEBI:60240"/>
    </ligand>
</feature>
<reference evidence="18" key="2">
    <citation type="submission" date="2011-01" db="EMBL/GenBank/DDBJ databases">
        <title>The complete genome of Nitratifractor salsuginis DSM 16511.</title>
        <authorList>
            <consortium name="US DOE Joint Genome Institute (JGI-PGF)"/>
            <person name="Lucas S."/>
            <person name="Copeland A."/>
            <person name="Lapidus A."/>
            <person name="Bruce D."/>
            <person name="Goodwin L."/>
            <person name="Pitluck S."/>
            <person name="Kyrpides N."/>
            <person name="Mavromatis K."/>
            <person name="Ivanova N."/>
            <person name="Mikhailova N."/>
            <person name="Zeytun A."/>
            <person name="Detter J.C."/>
            <person name="Tapia R."/>
            <person name="Han C."/>
            <person name="Land M."/>
            <person name="Hauser L."/>
            <person name="Markowitz V."/>
            <person name="Cheng J.-F."/>
            <person name="Hugenholtz P."/>
            <person name="Woyke T."/>
            <person name="Wu D."/>
            <person name="Tindall B."/>
            <person name="Schuetze A."/>
            <person name="Brambilla E."/>
            <person name="Klenk H.-P."/>
            <person name="Eisen J.A."/>
        </authorList>
    </citation>
    <scope>NUCLEOTIDE SEQUENCE [LARGE SCALE GENOMIC DNA]</scope>
    <source>
        <strain evidence="18">DSM 16511 / JCM 12458 / E9I37-1</strain>
    </source>
</reference>
<keyword evidence="9 13" id="KW-0479">Metal-binding</keyword>
<dbReference type="Pfam" id="PF01351">
    <property type="entry name" value="RNase_HII"/>
    <property type="match status" value="1"/>
</dbReference>
<evidence type="ECO:0000256" key="1">
    <source>
        <dbReference type="ARBA" id="ARBA00000077"/>
    </source>
</evidence>
<dbReference type="GO" id="GO:0006298">
    <property type="term" value="P:mismatch repair"/>
    <property type="evidence" value="ECO:0007669"/>
    <property type="project" value="TreeGrafter"/>
</dbReference>
<dbReference type="PANTHER" id="PTHR10954">
    <property type="entry name" value="RIBONUCLEASE H2 SUBUNIT A"/>
    <property type="match status" value="1"/>
</dbReference>
<dbReference type="CDD" id="cd07182">
    <property type="entry name" value="RNase_HII_bacteria_HII_like"/>
    <property type="match status" value="1"/>
</dbReference>
<evidence type="ECO:0000256" key="12">
    <source>
        <dbReference type="ARBA" id="ARBA00023211"/>
    </source>
</evidence>
<dbReference type="GO" id="GO:0004523">
    <property type="term" value="F:RNA-DNA hybrid ribonuclease activity"/>
    <property type="evidence" value="ECO:0007669"/>
    <property type="project" value="UniProtKB-UniRule"/>
</dbReference>
<comment type="similarity">
    <text evidence="4">Belongs to the RNase HII family. RnhC subfamily.</text>
</comment>
<evidence type="ECO:0000256" key="15">
    <source>
        <dbReference type="RuleBase" id="RU003515"/>
    </source>
</evidence>
<dbReference type="Proteomes" id="UP000008633">
    <property type="component" value="Chromosome"/>
</dbReference>
<evidence type="ECO:0000256" key="3">
    <source>
        <dbReference type="ARBA" id="ARBA00004496"/>
    </source>
</evidence>
<evidence type="ECO:0000259" key="16">
    <source>
        <dbReference type="PROSITE" id="PS51975"/>
    </source>
</evidence>
<evidence type="ECO:0000313" key="18">
    <source>
        <dbReference type="Proteomes" id="UP000008633"/>
    </source>
</evidence>
<evidence type="ECO:0000256" key="10">
    <source>
        <dbReference type="ARBA" id="ARBA00022759"/>
    </source>
</evidence>
<proteinExistence type="inferred from homology"/>